<dbReference type="InterPro" id="IPR014710">
    <property type="entry name" value="RmlC-like_jellyroll"/>
</dbReference>
<accession>A0A6N8IXA1</accession>
<dbReference type="RefSeq" id="WP_157399644.1">
    <property type="nucleotide sequence ID" value="NZ_WSEL01000009.1"/>
</dbReference>
<dbReference type="AlphaFoldDB" id="A0A6N8IXA1"/>
<dbReference type="InterPro" id="IPR011051">
    <property type="entry name" value="RmlC_Cupin_sf"/>
</dbReference>
<protein>
    <recommendedName>
        <fullName evidence="2">ChrR-like cupin domain-containing protein</fullName>
    </recommendedName>
</protein>
<dbReference type="InterPro" id="IPR025979">
    <property type="entry name" value="ChrR-like_cupin_dom"/>
</dbReference>
<dbReference type="EMBL" id="WSEL01000009">
    <property type="protein sequence ID" value="MVQ31611.1"/>
    <property type="molecule type" value="Genomic_DNA"/>
</dbReference>
<dbReference type="Gene3D" id="2.60.120.10">
    <property type="entry name" value="Jelly Rolls"/>
    <property type="match status" value="1"/>
</dbReference>
<evidence type="ECO:0000313" key="3">
    <source>
        <dbReference type="EMBL" id="MVQ31611.1"/>
    </source>
</evidence>
<dbReference type="SUPFAM" id="SSF51182">
    <property type="entry name" value="RmlC-like cupins"/>
    <property type="match status" value="1"/>
</dbReference>
<feature type="signal peptide" evidence="1">
    <location>
        <begin position="1"/>
        <end position="24"/>
    </location>
</feature>
<dbReference type="PROSITE" id="PS51257">
    <property type="entry name" value="PROKAR_LIPOPROTEIN"/>
    <property type="match status" value="1"/>
</dbReference>
<reference evidence="3 4" key="1">
    <citation type="submission" date="2019-12" db="EMBL/GenBank/DDBJ databases">
        <authorList>
            <person name="Huq M.A."/>
        </authorList>
    </citation>
    <scope>NUCLEOTIDE SEQUENCE [LARGE SCALE GENOMIC DNA]</scope>
    <source>
        <strain evidence="3 4">MAH-25</strain>
    </source>
</reference>
<name>A0A6N8IXA1_9BURK</name>
<feature type="domain" description="ChrR-like cupin" evidence="2">
    <location>
        <begin position="32"/>
        <end position="143"/>
    </location>
</feature>
<keyword evidence="1" id="KW-0732">Signal</keyword>
<feature type="chain" id="PRO_5026799527" description="ChrR-like cupin domain-containing protein" evidence="1">
    <location>
        <begin position="25"/>
        <end position="157"/>
    </location>
</feature>
<dbReference type="Proteomes" id="UP000469385">
    <property type="component" value="Unassembled WGS sequence"/>
</dbReference>
<proteinExistence type="predicted"/>
<evidence type="ECO:0000313" key="4">
    <source>
        <dbReference type="Proteomes" id="UP000469385"/>
    </source>
</evidence>
<gene>
    <name evidence="3" type="ORF">GON04_19290</name>
</gene>
<dbReference type="CDD" id="cd06989">
    <property type="entry name" value="cupin_DRT102"/>
    <property type="match status" value="1"/>
</dbReference>
<sequence>MRLRHVTHATTLVCACLVSAAALADPPVDVMQIVRDADVKWVAGQFGPGLQSAVLAGNPSQPGPYVMRVKFGPGTMSPPHFHAETRYILVLKGTWWVGAGPKWDREATTPVPAGTLVVHHPNKIHFDGAKDEEVVLQIVGVGPSGTTPVDESGQPRK</sequence>
<dbReference type="Pfam" id="PF12973">
    <property type="entry name" value="Cupin_7"/>
    <property type="match status" value="1"/>
</dbReference>
<keyword evidence="4" id="KW-1185">Reference proteome</keyword>
<comment type="caution">
    <text evidence="3">The sequence shown here is derived from an EMBL/GenBank/DDBJ whole genome shotgun (WGS) entry which is preliminary data.</text>
</comment>
<evidence type="ECO:0000256" key="1">
    <source>
        <dbReference type="SAM" id="SignalP"/>
    </source>
</evidence>
<organism evidence="3 4">
    <name type="scientific">Ramlibacter pinisoli</name>
    <dbReference type="NCBI Taxonomy" id="2682844"/>
    <lineage>
        <taxon>Bacteria</taxon>
        <taxon>Pseudomonadati</taxon>
        <taxon>Pseudomonadota</taxon>
        <taxon>Betaproteobacteria</taxon>
        <taxon>Burkholderiales</taxon>
        <taxon>Comamonadaceae</taxon>
        <taxon>Ramlibacter</taxon>
    </lineage>
</organism>
<evidence type="ECO:0000259" key="2">
    <source>
        <dbReference type="Pfam" id="PF12973"/>
    </source>
</evidence>